<feature type="domain" description="Surface antigen" evidence="3">
    <location>
        <begin position="61"/>
        <end position="143"/>
    </location>
</feature>
<evidence type="ECO:0000256" key="2">
    <source>
        <dbReference type="SAM" id="SignalP"/>
    </source>
</evidence>
<dbReference type="RefSeq" id="WP_266283682.1">
    <property type="nucleotide sequence ID" value="NZ_JAPKNF010000003.1"/>
</dbReference>
<reference evidence="4 5" key="1">
    <citation type="submission" date="2023-07" db="EMBL/GenBank/DDBJ databases">
        <title>Genomic Encyclopedia of Type Strains, Phase IV (KMG-IV): sequencing the most valuable type-strain genomes for metagenomic binning, comparative biology and taxonomic classification.</title>
        <authorList>
            <person name="Goeker M."/>
        </authorList>
    </citation>
    <scope>NUCLEOTIDE SEQUENCE [LARGE SCALE GENOMIC DNA]</scope>
    <source>
        <strain evidence="4 5">B1-1</strain>
    </source>
</reference>
<dbReference type="EMBL" id="JAUSWJ010000001">
    <property type="protein sequence ID" value="MDQ0518235.1"/>
    <property type="molecule type" value="Genomic_DNA"/>
</dbReference>
<dbReference type="InterPro" id="IPR032635">
    <property type="entry name" value="Anti_2"/>
</dbReference>
<gene>
    <name evidence="4" type="ORF">QO015_003848</name>
</gene>
<dbReference type="Proteomes" id="UP001223743">
    <property type="component" value="Unassembled WGS sequence"/>
</dbReference>
<feature type="chain" id="PRO_5045212283" evidence="2">
    <location>
        <begin position="26"/>
        <end position="152"/>
    </location>
</feature>
<feature type="signal peptide" evidence="2">
    <location>
        <begin position="1"/>
        <end position="25"/>
    </location>
</feature>
<evidence type="ECO:0000256" key="1">
    <source>
        <dbReference type="SAM" id="MobiDB-lite"/>
    </source>
</evidence>
<dbReference type="PROSITE" id="PS51257">
    <property type="entry name" value="PROKAR_LIPOPROTEIN"/>
    <property type="match status" value="1"/>
</dbReference>
<keyword evidence="5" id="KW-1185">Reference proteome</keyword>
<evidence type="ECO:0000313" key="5">
    <source>
        <dbReference type="Proteomes" id="UP001223743"/>
    </source>
</evidence>
<proteinExistence type="predicted"/>
<comment type="caution">
    <text evidence="4">The sequence shown here is derived from an EMBL/GenBank/DDBJ whole genome shotgun (WGS) entry which is preliminary data.</text>
</comment>
<keyword evidence="2" id="KW-0732">Signal</keyword>
<dbReference type="Pfam" id="PF16998">
    <property type="entry name" value="17kDa_Anti_2"/>
    <property type="match status" value="1"/>
</dbReference>
<protein>
    <submittedName>
        <fullName evidence="4">Surface antigen</fullName>
    </submittedName>
</protein>
<evidence type="ECO:0000259" key="3">
    <source>
        <dbReference type="Pfam" id="PF16998"/>
    </source>
</evidence>
<accession>A0ABU0MBQ9</accession>
<evidence type="ECO:0000313" key="4">
    <source>
        <dbReference type="EMBL" id="MDQ0518235.1"/>
    </source>
</evidence>
<feature type="region of interest" description="Disordered" evidence="1">
    <location>
        <begin position="37"/>
        <end position="58"/>
    </location>
</feature>
<name>A0ABU0MBQ9_9HYPH</name>
<sequence>MKRLGCAFLCLALSGCGLTPFGSDALDTTTTGSIAPVPATTTATSPVPPSAAPSPVVASLDPSDWEAIRAVSAERLATAGAGSEIDWTNPDTGNSGTIAPLAAMRPQDGLSCRPFVLTVSDVRGVRRYQASACRGEGGWQLHDVTADDKALL</sequence>
<organism evidence="4 5">
    <name type="scientific">Kaistia geumhonensis</name>
    <dbReference type="NCBI Taxonomy" id="410839"/>
    <lineage>
        <taxon>Bacteria</taxon>
        <taxon>Pseudomonadati</taxon>
        <taxon>Pseudomonadota</taxon>
        <taxon>Alphaproteobacteria</taxon>
        <taxon>Hyphomicrobiales</taxon>
        <taxon>Kaistiaceae</taxon>
        <taxon>Kaistia</taxon>
    </lineage>
</organism>